<evidence type="ECO:0000256" key="17">
    <source>
        <dbReference type="PIRSR" id="PIRSR600829-3"/>
    </source>
</evidence>
<dbReference type="EMBL" id="CP000383">
    <property type="protein sequence ID" value="ABG59834.1"/>
    <property type="molecule type" value="Genomic_DNA"/>
</dbReference>
<feature type="binding site" evidence="17">
    <location>
        <begin position="90"/>
        <end position="91"/>
    </location>
    <ligand>
        <name>ATP</name>
        <dbReference type="ChEBI" id="CHEBI:30616"/>
    </ligand>
</feature>
<evidence type="ECO:0000256" key="12">
    <source>
        <dbReference type="ARBA" id="ARBA00023136"/>
    </source>
</evidence>
<comment type="similarity">
    <text evidence="2">Belongs to the bacterial diacylglycerol kinase family.</text>
</comment>
<feature type="transmembrane region" description="Helical" evidence="19">
    <location>
        <begin position="53"/>
        <end position="71"/>
    </location>
</feature>
<dbReference type="PANTHER" id="PTHR34299:SF1">
    <property type="entry name" value="DIACYLGLYCEROL KINASE"/>
    <property type="match status" value="1"/>
</dbReference>
<evidence type="ECO:0000256" key="5">
    <source>
        <dbReference type="ARBA" id="ARBA00022679"/>
    </source>
</evidence>
<evidence type="ECO:0000256" key="8">
    <source>
        <dbReference type="ARBA" id="ARBA00022777"/>
    </source>
</evidence>
<keyword evidence="8 20" id="KW-0418">Kinase</keyword>
<keyword evidence="3" id="KW-1003">Cell membrane</keyword>
<feature type="binding site" evidence="17">
    <location>
        <position position="13"/>
    </location>
    <ligand>
        <name>ATP</name>
        <dbReference type="ChEBI" id="CHEBI:30616"/>
    </ligand>
</feature>
<protein>
    <submittedName>
        <fullName evidence="20">Diacylglycerol kinase</fullName>
        <ecNumber evidence="20">2.7.1.107</ecNumber>
    </submittedName>
</protein>
<keyword evidence="14" id="KW-1208">Phospholipid metabolism</keyword>
<feature type="active site" description="Proton acceptor" evidence="15">
    <location>
        <position position="65"/>
    </location>
</feature>
<evidence type="ECO:0000256" key="19">
    <source>
        <dbReference type="SAM" id="Phobius"/>
    </source>
</evidence>
<comment type="cofactor">
    <cofactor evidence="18">
        <name>Mg(2+)</name>
        <dbReference type="ChEBI" id="CHEBI:18420"/>
    </cofactor>
    <text evidence="18">Mn(2+), Zn(2+), Cd(2+) and Co(2+) support activity to lesser extents.</text>
</comment>
<dbReference type="GO" id="GO:0005886">
    <property type="term" value="C:plasma membrane"/>
    <property type="evidence" value="ECO:0007669"/>
    <property type="project" value="UniProtKB-SubCell"/>
</dbReference>
<keyword evidence="18" id="KW-0460">Magnesium</keyword>
<evidence type="ECO:0000313" key="21">
    <source>
        <dbReference type="Proteomes" id="UP000001822"/>
    </source>
</evidence>
<evidence type="ECO:0000256" key="1">
    <source>
        <dbReference type="ARBA" id="ARBA00004651"/>
    </source>
</evidence>
<dbReference type="EC" id="2.7.1.107" evidence="20"/>
<feature type="binding site" evidence="17">
    <location>
        <position position="72"/>
    </location>
    <ligand>
        <name>ATP</name>
        <dbReference type="ChEBI" id="CHEBI:30616"/>
    </ligand>
</feature>
<evidence type="ECO:0000256" key="4">
    <source>
        <dbReference type="ARBA" id="ARBA00022516"/>
    </source>
</evidence>
<dbReference type="InterPro" id="IPR033717">
    <property type="entry name" value="UDPK"/>
</dbReference>
<dbReference type="Gene3D" id="1.10.287.3610">
    <property type="match status" value="1"/>
</dbReference>
<gene>
    <name evidence="20" type="primary">dgkA</name>
    <name evidence="20" type="ordered locus">CHU_2581</name>
</gene>
<keyword evidence="10 19" id="KW-1133">Transmembrane helix</keyword>
<proteinExistence type="inferred from homology"/>
<dbReference type="Proteomes" id="UP000001822">
    <property type="component" value="Chromosome"/>
</dbReference>
<evidence type="ECO:0000256" key="6">
    <source>
        <dbReference type="ARBA" id="ARBA00022692"/>
    </source>
</evidence>
<dbReference type="GO" id="GO:0008654">
    <property type="term" value="P:phospholipid biosynthetic process"/>
    <property type="evidence" value="ECO:0007669"/>
    <property type="project" value="UniProtKB-KW"/>
</dbReference>
<organism evidence="20 21">
    <name type="scientific">Cytophaga hutchinsonii (strain ATCC 33406 / DSM 1761 / CIP 103989 / NBRC 15051 / NCIMB 9469 / D465)</name>
    <dbReference type="NCBI Taxonomy" id="269798"/>
    <lineage>
        <taxon>Bacteria</taxon>
        <taxon>Pseudomonadati</taxon>
        <taxon>Bacteroidota</taxon>
        <taxon>Cytophagia</taxon>
        <taxon>Cytophagales</taxon>
        <taxon>Cytophagaceae</taxon>
        <taxon>Cytophaga</taxon>
    </lineage>
</organism>
<dbReference type="RefSeq" id="WP_011585944.1">
    <property type="nucleotide sequence ID" value="NC_008255.1"/>
</dbReference>
<keyword evidence="11" id="KW-0443">Lipid metabolism</keyword>
<accession>A0A6N4STQ4</accession>
<feature type="transmembrane region" description="Helical" evidence="19">
    <location>
        <begin position="92"/>
        <end position="113"/>
    </location>
</feature>
<keyword evidence="7 17" id="KW-0547">Nucleotide-binding</keyword>
<name>A0A6N4STQ4_CYTH3</name>
<dbReference type="GO" id="GO:0004143">
    <property type="term" value="F:ATP-dependent diacylglycerol kinase activity"/>
    <property type="evidence" value="ECO:0007669"/>
    <property type="project" value="UniProtKB-EC"/>
</dbReference>
<keyword evidence="6 19" id="KW-0812">Transmembrane</keyword>
<comment type="subcellular location">
    <subcellularLocation>
        <location evidence="1">Cell membrane</location>
        <topology evidence="1">Multi-pass membrane protein</topology>
    </subcellularLocation>
</comment>
<dbReference type="GO" id="GO:0005524">
    <property type="term" value="F:ATP binding"/>
    <property type="evidence" value="ECO:0007669"/>
    <property type="project" value="UniProtKB-KW"/>
</dbReference>
<dbReference type="CDD" id="cd14265">
    <property type="entry name" value="UDPK_IM_like"/>
    <property type="match status" value="1"/>
</dbReference>
<dbReference type="PANTHER" id="PTHR34299">
    <property type="entry name" value="DIACYLGLYCEROL KINASE"/>
    <property type="match status" value="1"/>
</dbReference>
<dbReference type="Pfam" id="PF01219">
    <property type="entry name" value="DAGK_prokar"/>
    <property type="match status" value="1"/>
</dbReference>
<evidence type="ECO:0000256" key="3">
    <source>
        <dbReference type="ARBA" id="ARBA00022475"/>
    </source>
</evidence>
<evidence type="ECO:0000256" key="11">
    <source>
        <dbReference type="ARBA" id="ARBA00023098"/>
    </source>
</evidence>
<feature type="binding site" evidence="16">
    <location>
        <position position="65"/>
    </location>
    <ligand>
        <name>substrate</name>
    </ligand>
</feature>
<keyword evidence="4" id="KW-0444">Lipid biosynthesis</keyword>
<evidence type="ECO:0000256" key="16">
    <source>
        <dbReference type="PIRSR" id="PIRSR600829-2"/>
    </source>
</evidence>
<evidence type="ECO:0000256" key="9">
    <source>
        <dbReference type="ARBA" id="ARBA00022840"/>
    </source>
</evidence>
<feature type="binding site" evidence="18">
    <location>
        <position position="24"/>
    </location>
    <ligand>
        <name>a divalent metal cation</name>
        <dbReference type="ChEBI" id="CHEBI:60240"/>
    </ligand>
</feature>
<dbReference type="AlphaFoldDB" id="A0A6N4STQ4"/>
<sequence length="126" mass="14216">MKHPVNWFNSLNYACNGLRLLCSERNFRIHLLAAVSVCILSLCLHLSTLEWAFIASAIVLVLVTESINTCIEYLCDFITADYSFAIKKIKDIAAAAVLLSTVYALTLAFIILLPKILYLTTYNYEF</sequence>
<reference evidence="20 21" key="1">
    <citation type="journal article" date="2007" name="Appl. Environ. Microbiol.">
        <title>Genome sequence of the cellulolytic gliding bacterium Cytophaga hutchinsonii.</title>
        <authorList>
            <person name="Xie G."/>
            <person name="Bruce D.C."/>
            <person name="Challacombe J.F."/>
            <person name="Chertkov O."/>
            <person name="Detter J.C."/>
            <person name="Gilna P."/>
            <person name="Han C.S."/>
            <person name="Lucas S."/>
            <person name="Misra M."/>
            <person name="Myers G.L."/>
            <person name="Richardson P."/>
            <person name="Tapia R."/>
            <person name="Thayer N."/>
            <person name="Thompson L.S."/>
            <person name="Brettin T.S."/>
            <person name="Henrissat B."/>
            <person name="Wilson D.B."/>
            <person name="McBride M.J."/>
        </authorList>
    </citation>
    <scope>NUCLEOTIDE SEQUENCE [LARGE SCALE GENOMIC DNA]</scope>
    <source>
        <strain evidence="21">ATCC 33406 / DSM 1761 / CIP 103989 / NBRC 15051 / NCIMB 9469 / D465</strain>
    </source>
</reference>
<evidence type="ECO:0000256" key="14">
    <source>
        <dbReference type="ARBA" id="ARBA00023264"/>
    </source>
</evidence>
<keyword evidence="5 20" id="KW-0808">Transferase</keyword>
<keyword evidence="21" id="KW-1185">Reference proteome</keyword>
<evidence type="ECO:0000256" key="7">
    <source>
        <dbReference type="ARBA" id="ARBA00022741"/>
    </source>
</evidence>
<keyword evidence="12 19" id="KW-0472">Membrane</keyword>
<keyword evidence="18" id="KW-0479">Metal-binding</keyword>
<dbReference type="OrthoDB" id="1493837at2"/>
<evidence type="ECO:0000256" key="13">
    <source>
        <dbReference type="ARBA" id="ARBA00023209"/>
    </source>
</evidence>
<evidence type="ECO:0000256" key="2">
    <source>
        <dbReference type="ARBA" id="ARBA00005967"/>
    </source>
</evidence>
<dbReference type="KEGG" id="chu:CHU_2581"/>
<evidence type="ECO:0000313" key="20">
    <source>
        <dbReference type="EMBL" id="ABG59834.1"/>
    </source>
</evidence>
<keyword evidence="13" id="KW-0594">Phospholipid biosynthesis</keyword>
<keyword evidence="9 17" id="KW-0067">ATP-binding</keyword>
<evidence type="ECO:0000256" key="15">
    <source>
        <dbReference type="PIRSR" id="PIRSR600829-1"/>
    </source>
</evidence>
<feature type="binding site" evidence="17">
    <location>
        <position position="24"/>
    </location>
    <ligand>
        <name>ATP</name>
        <dbReference type="ChEBI" id="CHEBI:30616"/>
    </ligand>
</feature>
<feature type="transmembrane region" description="Helical" evidence="19">
    <location>
        <begin position="29"/>
        <end position="47"/>
    </location>
</feature>
<dbReference type="InterPro" id="IPR000829">
    <property type="entry name" value="DAGK"/>
</dbReference>
<dbReference type="GO" id="GO:0046872">
    <property type="term" value="F:metal ion binding"/>
    <property type="evidence" value="ECO:0007669"/>
    <property type="project" value="UniProtKB-KW"/>
</dbReference>
<dbReference type="InterPro" id="IPR036945">
    <property type="entry name" value="DAGK_sf"/>
</dbReference>
<evidence type="ECO:0000256" key="18">
    <source>
        <dbReference type="PIRSR" id="PIRSR600829-4"/>
    </source>
</evidence>
<evidence type="ECO:0000256" key="10">
    <source>
        <dbReference type="ARBA" id="ARBA00022989"/>
    </source>
</evidence>
<feature type="binding site" evidence="18">
    <location>
        <position position="72"/>
    </location>
    <ligand>
        <name>a divalent metal cation</name>
        <dbReference type="ChEBI" id="CHEBI:60240"/>
    </ligand>
</feature>